<evidence type="ECO:0000256" key="2">
    <source>
        <dbReference type="ARBA" id="ARBA00022801"/>
    </source>
</evidence>
<dbReference type="InterPro" id="IPR025652">
    <property type="entry name" value="TesB_C"/>
</dbReference>
<evidence type="ECO:0000259" key="4">
    <source>
        <dbReference type="Pfam" id="PF13622"/>
    </source>
</evidence>
<dbReference type="InterPro" id="IPR042171">
    <property type="entry name" value="Acyl-CoA_hotdog"/>
</dbReference>
<dbReference type="GO" id="GO:0006637">
    <property type="term" value="P:acyl-CoA metabolic process"/>
    <property type="evidence" value="ECO:0007669"/>
    <property type="project" value="InterPro"/>
</dbReference>
<protein>
    <recommendedName>
        <fullName evidence="7">Acyl-CoA thioesterase II</fullName>
    </recommendedName>
</protein>
<accession>A0A9P8PHB4</accession>
<comment type="caution">
    <text evidence="5">The sequence shown here is derived from an EMBL/GenBank/DDBJ whole genome shotgun (WGS) entry which is preliminary data.</text>
</comment>
<dbReference type="AlphaFoldDB" id="A0A9P8PHB4"/>
<dbReference type="PANTHER" id="PTHR11066:SF34">
    <property type="entry name" value="ACYL-COENZYME A THIOESTERASE 8"/>
    <property type="match status" value="1"/>
</dbReference>
<dbReference type="GO" id="GO:0047617">
    <property type="term" value="F:fatty acyl-CoA hydrolase activity"/>
    <property type="evidence" value="ECO:0007669"/>
    <property type="project" value="InterPro"/>
</dbReference>
<sequence>MNSLQLIALKFLVEKRKMSKFIYRPHLEKTLELIELCTDTFKNKEPLFVPLGARGIFGGALIAQSLYAAHKTIPHHFHPHSLQSYFLSAGKPGVDVEYRVNRLRDGNNFISREVKAYQNNKIIFVELISFTQDRNDLINQPIHYKKPRNSRYLNVNNYKDPVKLLNERYLSRGRKPFESPTWYLKSLFDRFVYGPAEYKILSNYYDDTTDSSHEDYNLNPEDIDVDYFVKLRVKTESKIFHYIALAYFSDSYLLGSVWKFQKLKINSPRLSVSLDHTIHFHKQPNVNQWIYSQMELPRSNDARRLIDAGFYDPESGELIATIQQEGLVIVDENAVKL</sequence>
<keyword evidence="2" id="KW-0378">Hydrolase</keyword>
<evidence type="ECO:0000313" key="5">
    <source>
        <dbReference type="EMBL" id="KAH3672248.1"/>
    </source>
</evidence>
<feature type="domain" description="Acyl-CoA thioesterase 2 C-terminal" evidence="3">
    <location>
        <begin position="235"/>
        <end position="327"/>
    </location>
</feature>
<dbReference type="Proteomes" id="UP000769528">
    <property type="component" value="Unassembled WGS sequence"/>
</dbReference>
<dbReference type="Gene3D" id="2.40.160.210">
    <property type="entry name" value="Acyl-CoA thioesterase, double hotdog domain"/>
    <property type="match status" value="1"/>
</dbReference>
<proteinExistence type="inferred from homology"/>
<evidence type="ECO:0000259" key="3">
    <source>
        <dbReference type="Pfam" id="PF02551"/>
    </source>
</evidence>
<dbReference type="Pfam" id="PF13622">
    <property type="entry name" value="4HBT_3"/>
    <property type="match status" value="1"/>
</dbReference>
<comment type="similarity">
    <text evidence="1">Belongs to the C/M/P thioester hydrolase family.</text>
</comment>
<dbReference type="Pfam" id="PF02551">
    <property type="entry name" value="Acyl_CoA_thio"/>
    <property type="match status" value="1"/>
</dbReference>
<dbReference type="InterPro" id="IPR003703">
    <property type="entry name" value="Acyl_CoA_thio"/>
</dbReference>
<evidence type="ECO:0000313" key="6">
    <source>
        <dbReference type="Proteomes" id="UP000769528"/>
    </source>
</evidence>
<evidence type="ECO:0008006" key="7">
    <source>
        <dbReference type="Google" id="ProtNLM"/>
    </source>
</evidence>
<dbReference type="InterPro" id="IPR049449">
    <property type="entry name" value="TesB_ACOT8-like_N"/>
</dbReference>
<organism evidence="5 6">
    <name type="scientific">Wickerhamomyces mucosus</name>
    <dbReference type="NCBI Taxonomy" id="1378264"/>
    <lineage>
        <taxon>Eukaryota</taxon>
        <taxon>Fungi</taxon>
        <taxon>Dikarya</taxon>
        <taxon>Ascomycota</taxon>
        <taxon>Saccharomycotina</taxon>
        <taxon>Saccharomycetes</taxon>
        <taxon>Phaffomycetales</taxon>
        <taxon>Wickerhamomycetaceae</taxon>
        <taxon>Wickerhamomyces</taxon>
    </lineage>
</organism>
<dbReference type="InterPro" id="IPR029069">
    <property type="entry name" value="HotDog_dom_sf"/>
</dbReference>
<dbReference type="CDD" id="cd03444">
    <property type="entry name" value="Thioesterase_II_repeat1"/>
    <property type="match status" value="1"/>
</dbReference>
<reference evidence="5" key="2">
    <citation type="submission" date="2021-01" db="EMBL/GenBank/DDBJ databases">
        <authorList>
            <person name="Schikora-Tamarit M.A."/>
        </authorList>
    </citation>
    <scope>NUCLEOTIDE SEQUENCE</scope>
    <source>
        <strain evidence="5">CBS6341</strain>
    </source>
</reference>
<dbReference type="GO" id="GO:0009062">
    <property type="term" value="P:fatty acid catabolic process"/>
    <property type="evidence" value="ECO:0007669"/>
    <property type="project" value="TreeGrafter"/>
</dbReference>
<reference evidence="5" key="1">
    <citation type="journal article" date="2021" name="Open Biol.">
        <title>Shared evolutionary footprints suggest mitochondrial oxidative damage underlies multiple complex I losses in fungi.</title>
        <authorList>
            <person name="Schikora-Tamarit M.A."/>
            <person name="Marcet-Houben M."/>
            <person name="Nosek J."/>
            <person name="Gabaldon T."/>
        </authorList>
    </citation>
    <scope>NUCLEOTIDE SEQUENCE</scope>
    <source>
        <strain evidence="5">CBS6341</strain>
    </source>
</reference>
<dbReference type="OrthoDB" id="68328at2759"/>
<name>A0A9P8PHB4_9ASCO</name>
<dbReference type="GO" id="GO:0005782">
    <property type="term" value="C:peroxisomal matrix"/>
    <property type="evidence" value="ECO:0007669"/>
    <property type="project" value="TreeGrafter"/>
</dbReference>
<dbReference type="SUPFAM" id="SSF54637">
    <property type="entry name" value="Thioesterase/thiol ester dehydrase-isomerase"/>
    <property type="match status" value="2"/>
</dbReference>
<gene>
    <name evidence="5" type="ORF">WICMUC_004343</name>
</gene>
<evidence type="ECO:0000256" key="1">
    <source>
        <dbReference type="ARBA" id="ARBA00006538"/>
    </source>
</evidence>
<dbReference type="CDD" id="cd03445">
    <property type="entry name" value="Thioesterase_II_repeat2"/>
    <property type="match status" value="1"/>
</dbReference>
<feature type="domain" description="Acyl-CoA thioesterase-like N-terminal HotDog" evidence="4">
    <location>
        <begin position="53"/>
        <end position="130"/>
    </location>
</feature>
<dbReference type="EMBL" id="JAEUBF010001168">
    <property type="protein sequence ID" value="KAH3672248.1"/>
    <property type="molecule type" value="Genomic_DNA"/>
</dbReference>
<dbReference type="PANTHER" id="PTHR11066">
    <property type="entry name" value="ACYL-COA THIOESTERASE"/>
    <property type="match status" value="1"/>
</dbReference>
<keyword evidence="6" id="KW-1185">Reference proteome</keyword>